<dbReference type="PANTHER" id="PTHR46562">
    <property type="entry name" value="SERINE/THREONINE-KINASE ULK4-LIKE PROTEIN-RELATED"/>
    <property type="match status" value="1"/>
</dbReference>
<dbReference type="EMBL" id="JBANQN010000007">
    <property type="protein sequence ID" value="KAK6784215.1"/>
    <property type="molecule type" value="Genomic_DNA"/>
</dbReference>
<accession>A0AAN8TBQ6</accession>
<dbReference type="AlphaFoldDB" id="A0AAN8TBQ6"/>
<gene>
    <name evidence="1" type="ORF">RDI58_017669</name>
</gene>
<name>A0AAN8TBQ6_SOLBU</name>
<keyword evidence="2" id="KW-1185">Reference proteome</keyword>
<dbReference type="PANTHER" id="PTHR46562:SF1">
    <property type="entry name" value="SERINE_THREONINE-PROTEIN KINASE ULK4"/>
    <property type="match status" value="1"/>
</dbReference>
<dbReference type="GO" id="GO:0000914">
    <property type="term" value="P:phragmoplast assembly"/>
    <property type="evidence" value="ECO:0007669"/>
    <property type="project" value="InterPro"/>
</dbReference>
<evidence type="ECO:0000313" key="1">
    <source>
        <dbReference type="EMBL" id="KAK6784215.1"/>
    </source>
</evidence>
<comment type="caution">
    <text evidence="1">The sequence shown here is derived from an EMBL/GenBank/DDBJ whole genome shotgun (WGS) entry which is preliminary data.</text>
</comment>
<dbReference type="Proteomes" id="UP001371456">
    <property type="component" value="Unassembled WGS sequence"/>
</dbReference>
<dbReference type="GO" id="GO:0008017">
    <property type="term" value="F:microtubule binding"/>
    <property type="evidence" value="ECO:0007669"/>
    <property type="project" value="InterPro"/>
</dbReference>
<protein>
    <submittedName>
        <fullName evidence="1">Uncharacterized protein</fullName>
    </submittedName>
</protein>
<dbReference type="InterPro" id="IPR044591">
    <property type="entry name" value="RUK"/>
</dbReference>
<sequence length="83" mass="9438">MEKLSFKDMVSSLVKHNLREQQIYLNILNMSVLESDTLHSVGRLVKEKDDIIKQCLDAHEMVVASTVPSFLECISGTSATERW</sequence>
<organism evidence="1 2">
    <name type="scientific">Solanum bulbocastanum</name>
    <name type="common">Wild potato</name>
    <dbReference type="NCBI Taxonomy" id="147425"/>
    <lineage>
        <taxon>Eukaryota</taxon>
        <taxon>Viridiplantae</taxon>
        <taxon>Streptophyta</taxon>
        <taxon>Embryophyta</taxon>
        <taxon>Tracheophyta</taxon>
        <taxon>Spermatophyta</taxon>
        <taxon>Magnoliopsida</taxon>
        <taxon>eudicotyledons</taxon>
        <taxon>Gunneridae</taxon>
        <taxon>Pentapetalae</taxon>
        <taxon>asterids</taxon>
        <taxon>lamiids</taxon>
        <taxon>Solanales</taxon>
        <taxon>Solanaceae</taxon>
        <taxon>Solanoideae</taxon>
        <taxon>Solaneae</taxon>
        <taxon>Solanum</taxon>
    </lineage>
</organism>
<reference evidence="1 2" key="1">
    <citation type="submission" date="2024-02" db="EMBL/GenBank/DDBJ databases">
        <title>de novo genome assembly of Solanum bulbocastanum strain 11H21.</title>
        <authorList>
            <person name="Hosaka A.J."/>
        </authorList>
    </citation>
    <scope>NUCLEOTIDE SEQUENCE [LARGE SCALE GENOMIC DNA]</scope>
    <source>
        <tissue evidence="1">Young leaves</tissue>
    </source>
</reference>
<evidence type="ECO:0000313" key="2">
    <source>
        <dbReference type="Proteomes" id="UP001371456"/>
    </source>
</evidence>
<proteinExistence type="predicted"/>